<keyword evidence="1" id="KW-0560">Oxidoreductase</keyword>
<dbReference type="PANTHER" id="PTHR43539">
    <property type="entry name" value="FLAVIN-BINDING MONOOXYGENASE-LIKE PROTEIN (AFU_ORTHOLOGUE AFUA_4G09220)"/>
    <property type="match status" value="1"/>
</dbReference>
<accession>A0A839N8L0</accession>
<name>A0A839N8L0_9MICO</name>
<dbReference type="GO" id="GO:0050660">
    <property type="term" value="F:flavin adenine dinucleotide binding"/>
    <property type="evidence" value="ECO:0007669"/>
    <property type="project" value="TreeGrafter"/>
</dbReference>
<dbReference type="InterPro" id="IPR036188">
    <property type="entry name" value="FAD/NAD-bd_sf"/>
</dbReference>
<protein>
    <submittedName>
        <fullName evidence="2">Putative flavoprotein involved in K+ transport</fullName>
    </submittedName>
</protein>
<evidence type="ECO:0000313" key="3">
    <source>
        <dbReference type="Proteomes" id="UP000559182"/>
    </source>
</evidence>
<evidence type="ECO:0000256" key="1">
    <source>
        <dbReference type="ARBA" id="ARBA00023002"/>
    </source>
</evidence>
<dbReference type="GO" id="GO:0004497">
    <property type="term" value="F:monooxygenase activity"/>
    <property type="evidence" value="ECO:0007669"/>
    <property type="project" value="TreeGrafter"/>
</dbReference>
<dbReference type="Gene3D" id="3.50.50.60">
    <property type="entry name" value="FAD/NAD(P)-binding domain"/>
    <property type="match status" value="2"/>
</dbReference>
<dbReference type="SUPFAM" id="SSF51905">
    <property type="entry name" value="FAD/NAD(P)-binding domain"/>
    <property type="match status" value="2"/>
</dbReference>
<dbReference type="PANTHER" id="PTHR43539:SF78">
    <property type="entry name" value="FLAVIN-CONTAINING MONOOXYGENASE"/>
    <property type="match status" value="1"/>
</dbReference>
<dbReference type="InterPro" id="IPR050982">
    <property type="entry name" value="Auxin_biosynth/cation_transpt"/>
</dbReference>
<dbReference type="PRINTS" id="PR00411">
    <property type="entry name" value="PNDRDTASEI"/>
</dbReference>
<dbReference type="EMBL" id="JACHVQ010000001">
    <property type="protein sequence ID" value="MBB2890992.1"/>
    <property type="molecule type" value="Genomic_DNA"/>
</dbReference>
<reference evidence="2 3" key="1">
    <citation type="submission" date="2020-08" db="EMBL/GenBank/DDBJ databases">
        <title>Sequencing the genomes of 1000 actinobacteria strains.</title>
        <authorList>
            <person name="Klenk H.-P."/>
        </authorList>
    </citation>
    <scope>NUCLEOTIDE SEQUENCE [LARGE SCALE GENOMIC DNA]</scope>
    <source>
        <strain evidence="2 3">DSM 105369</strain>
    </source>
</reference>
<dbReference type="Proteomes" id="UP000559182">
    <property type="component" value="Unassembled WGS sequence"/>
</dbReference>
<dbReference type="AlphaFoldDB" id="A0A839N8L0"/>
<evidence type="ECO:0000313" key="2">
    <source>
        <dbReference type="EMBL" id="MBB2890992.1"/>
    </source>
</evidence>
<proteinExistence type="predicted"/>
<gene>
    <name evidence="2" type="ORF">FHU39_000976</name>
</gene>
<organism evidence="2 3">
    <name type="scientific">Flexivirga oryzae</name>
    <dbReference type="NCBI Taxonomy" id="1794944"/>
    <lineage>
        <taxon>Bacteria</taxon>
        <taxon>Bacillati</taxon>
        <taxon>Actinomycetota</taxon>
        <taxon>Actinomycetes</taxon>
        <taxon>Micrococcales</taxon>
        <taxon>Dermacoccaceae</taxon>
        <taxon>Flexivirga</taxon>
    </lineage>
</organism>
<dbReference type="Pfam" id="PF13738">
    <property type="entry name" value="Pyr_redox_3"/>
    <property type="match status" value="1"/>
</dbReference>
<comment type="caution">
    <text evidence="2">The sequence shown here is derived from an EMBL/GenBank/DDBJ whole genome shotgun (WGS) entry which is preliminary data.</text>
</comment>
<keyword evidence="3" id="KW-1185">Reference proteome</keyword>
<dbReference type="RefSeq" id="WP_183319316.1">
    <property type="nucleotide sequence ID" value="NZ_JACHVQ010000001.1"/>
</dbReference>
<sequence>MRTSVVVIGAGQTGLAVSYFLSERDIEHVILERGSVGQSWRSERWDSLRLLTPNSQSRLPGHVYDGNDPDGFMTMTEVVGFLDDYARRIAAPVRSGVTVTSVRRRGSAYQVGTDDGTWDADAVVIATGACNTPRIPAVAEGLPDDVVQVTPADYRNPDLLPEGGVLVVGASASGAQIASEVQRSGRQVTLAVGEHVRVPRTYRGRDLMWWMEVTGRLDERYDDVDDIVRARHLPSTQLVGTPERVSLDLNTLTAEGVRLAGRLAAVTNGRAQFSGSLRNVAKLADLKERRLLEFFDEWAVEAGLDGALGPVERYEPTRIEDEPPLSADFAADGIRSVVWATGYLADHSFVDIDVLDRKGQLKHDGGVVTASPGLYRIGLPVLRRRKSTFIHGAGDDARDITEHLAGYLASVAVDEAECAVG</sequence>